<dbReference type="EMBL" id="FQYP01000006">
    <property type="protein sequence ID" value="SHJ17831.1"/>
    <property type="molecule type" value="Genomic_DNA"/>
</dbReference>
<proteinExistence type="predicted"/>
<dbReference type="Proteomes" id="UP000184432">
    <property type="component" value="Unassembled WGS sequence"/>
</dbReference>
<name>A0A1M6H6L3_9FLAO</name>
<dbReference type="Gene3D" id="1.25.40.390">
    <property type="match status" value="2"/>
</dbReference>
<accession>A0A1M6H6L3</accession>
<sequence length="573" mass="63552">MNTIKLTYKISLIAILSIGMLFTSCESLELDLADNPNQLTPDQSNPDLFLNSIQVDFGKVVERFGAIAGQVTRIDNMFGRNYQNTYSPADFNDVWSGSYQSTGESFDDQNGHSQTFNGILADVRALKPLAIDGELYHHLAISQVIEAYTIVTLVDFFGDVPYTEAVQGSTGNLNPVTDSGATIYAAALELLDEAIVNFERDVTNEPENDFYYSGDWDNWIKAANTLKMKIYLQRRLVDNNAIADFNAIITSGDYIQTASEDFQFSWGANEIQPDNRHPRYANNYEGDGADEYLSNWLMNQMSNNDDPRIRYYFYRQTNAVPGAEIAPNEETLSCSLESAPQHYIDGNFTFCFLNNGYWGRDHGDDDGTPPDGFLRTTFGVYPAAGRFDDSSFQGISQGDGGQGAGITPIILSSWVDFMIAEVAMLNMDIPGARTALNNGLTKSITKVATFGALDTSANLSFEPNAAAISSFVNDRLADFDAAVTPDDRWDVIAEQYWVALFGNGIDSYNFYRRTGYPTTLQPNIEPNPGNLIRSFFYPADLVTNNSSVQQKPNTDQKVFWDTNPDSPAFPPAN</sequence>
<dbReference type="PROSITE" id="PS51257">
    <property type="entry name" value="PROKAR_LIPOPROTEIN"/>
    <property type="match status" value="1"/>
</dbReference>
<dbReference type="SUPFAM" id="SSF48452">
    <property type="entry name" value="TPR-like"/>
    <property type="match status" value="1"/>
</dbReference>
<gene>
    <name evidence="2" type="ORF">SAMN04488508_10698</name>
</gene>
<organism evidence="2 3">
    <name type="scientific">Aquimarina spongiae</name>
    <dbReference type="NCBI Taxonomy" id="570521"/>
    <lineage>
        <taxon>Bacteria</taxon>
        <taxon>Pseudomonadati</taxon>
        <taxon>Bacteroidota</taxon>
        <taxon>Flavobacteriia</taxon>
        <taxon>Flavobacteriales</taxon>
        <taxon>Flavobacteriaceae</taxon>
        <taxon>Aquimarina</taxon>
    </lineage>
</organism>
<dbReference type="InterPro" id="IPR041662">
    <property type="entry name" value="SusD-like_2"/>
</dbReference>
<dbReference type="OrthoDB" id="725917at2"/>
<feature type="region of interest" description="Disordered" evidence="1">
    <location>
        <begin position="546"/>
        <end position="573"/>
    </location>
</feature>
<evidence type="ECO:0000313" key="2">
    <source>
        <dbReference type="EMBL" id="SHJ17831.1"/>
    </source>
</evidence>
<reference evidence="3" key="1">
    <citation type="submission" date="2016-11" db="EMBL/GenBank/DDBJ databases">
        <authorList>
            <person name="Varghese N."/>
            <person name="Submissions S."/>
        </authorList>
    </citation>
    <scope>NUCLEOTIDE SEQUENCE [LARGE SCALE GENOMIC DNA]</scope>
    <source>
        <strain evidence="3">DSM 22623</strain>
    </source>
</reference>
<dbReference type="STRING" id="570521.SAMN04488508_10698"/>
<dbReference type="RefSeq" id="WP_073316837.1">
    <property type="nucleotide sequence ID" value="NZ_FQYP01000006.1"/>
</dbReference>
<dbReference type="InterPro" id="IPR011990">
    <property type="entry name" value="TPR-like_helical_dom_sf"/>
</dbReference>
<protein>
    <submittedName>
        <fullName evidence="2">Starch-binding associating with outer membrane</fullName>
    </submittedName>
</protein>
<dbReference type="AlphaFoldDB" id="A0A1M6H6L3"/>
<feature type="compositionally biased region" description="Polar residues" evidence="1">
    <location>
        <begin position="546"/>
        <end position="556"/>
    </location>
</feature>
<keyword evidence="3" id="KW-1185">Reference proteome</keyword>
<dbReference type="Pfam" id="PF12771">
    <property type="entry name" value="SusD-like_2"/>
    <property type="match status" value="2"/>
</dbReference>
<evidence type="ECO:0000313" key="3">
    <source>
        <dbReference type="Proteomes" id="UP000184432"/>
    </source>
</evidence>
<evidence type="ECO:0000256" key="1">
    <source>
        <dbReference type="SAM" id="MobiDB-lite"/>
    </source>
</evidence>